<evidence type="ECO:0000313" key="5">
    <source>
        <dbReference type="EMBL" id="SMO63437.1"/>
    </source>
</evidence>
<dbReference type="PIRSF" id="PIRSF007519">
    <property type="entry name" value="Protease_InhA"/>
    <property type="match status" value="1"/>
</dbReference>
<dbReference type="Pfam" id="PF20773">
    <property type="entry name" value="InhA-like_MAM"/>
    <property type="match status" value="1"/>
</dbReference>
<dbReference type="Gene3D" id="2.60.120.200">
    <property type="match status" value="1"/>
</dbReference>
<dbReference type="Pfam" id="PF05547">
    <property type="entry name" value="Peptidase_M6"/>
    <property type="match status" value="1"/>
</dbReference>
<gene>
    <name evidence="5" type="ORF">SAMN06264849_104231</name>
</gene>
<evidence type="ECO:0000256" key="2">
    <source>
        <dbReference type="SAM" id="SignalP"/>
    </source>
</evidence>
<dbReference type="PANTHER" id="PTHR41775:SF1">
    <property type="entry name" value="PEPTIDASE M6-LIKE DOMAIN-CONTAINING PROTEIN"/>
    <property type="match status" value="1"/>
</dbReference>
<dbReference type="EMBL" id="FXTI01000004">
    <property type="protein sequence ID" value="SMO63437.1"/>
    <property type="molecule type" value="Genomic_DNA"/>
</dbReference>
<dbReference type="PANTHER" id="PTHR41775">
    <property type="entry name" value="SECRETED PROTEIN-RELATED"/>
    <property type="match status" value="1"/>
</dbReference>
<dbReference type="Pfam" id="PF20774">
    <property type="entry name" value="InhA-like_VEG"/>
    <property type="match status" value="1"/>
</dbReference>
<keyword evidence="2" id="KW-0732">Signal</keyword>
<dbReference type="SUPFAM" id="SSF55486">
    <property type="entry name" value="Metalloproteases ('zincins'), catalytic domain"/>
    <property type="match status" value="1"/>
</dbReference>
<evidence type="ECO:0000259" key="3">
    <source>
        <dbReference type="Pfam" id="PF05547"/>
    </source>
</evidence>
<dbReference type="GO" id="GO:0006508">
    <property type="term" value="P:proteolysis"/>
    <property type="evidence" value="ECO:0007669"/>
    <property type="project" value="InterPro"/>
</dbReference>
<dbReference type="NCBIfam" id="TIGR03296">
    <property type="entry name" value="M6dom_TIGR03296"/>
    <property type="match status" value="1"/>
</dbReference>
<sequence length="751" mass="84445">MRLKLGKVAAGVLSLALVAGTVAASPGMLFAKKKDTRKIQPKQGQETVDVGTVNIDRLAEALIKKGKIKKNASPDEVEKAVRKYVKKRQIPNGIDTSSKFGKKAKKGKEKMQARSIARANKGKKKRGPKIHKDQIALALIEFPDYKHNQIKEEKGSLYTKDFSPKHYEGMLFNRRSYKTPEGLKMITMAKYYRDQSSGSWTVDGSVTPWTEAKNKAAHYGGNDPLTENDQAPRELVKETLESVGKSIKGKEDQYDQRDPYDIDGDGNVMEPDGMLDNLMVVHSGIGEEAGGGDLGDDAIWSHRWTLKKPVTIPGTSLKAYDYMIQPEDGAVGVFSHEYGHNLGLPDLYDTTYGSLGSPVGSWSLMSGGSWNGKILGTEPTGLDPWSKQFLQATFGGNWSHPMEIDLKDIRGKKKVKLKEANSKNLFGKVLKINLPDVEKEPPTKPKDGEYAYFSKMGDNLNTKMTSEVVDLSDVSNATLFFDSWRQIEAGYDYLYINVIDEATGEKQELQAYDDDTNGKWVREELDLSRFSGKKVKLEFNYVTDGGLAKEGFYVDNIQVTGDDKTLFEDGAEDPKFDLDGFIRFDGTGTKHPSYYLVEWRTHHGVDKGLANLRRGDSFLTYDPGMVVWHYDGRYMDNNTSQHPGYGLVGVVDAHQKLLYWNKDWTKPASDRYLLKDAAFSRSRTSPVDIEGYRDYGDLKYPSFRPTRKFNDHKNYSMPGAESVGKILPKYGLRIKVKREKKRGGVIQIWRR</sequence>
<feature type="domain" description="Peptidase M6-like" evidence="3">
    <location>
        <begin position="129"/>
        <end position="398"/>
    </location>
</feature>
<feature type="domain" description="Immune inhibitor A-like metallopeptidase VEG" evidence="4">
    <location>
        <begin position="592"/>
        <end position="746"/>
    </location>
</feature>
<feature type="signal peptide" evidence="2">
    <location>
        <begin position="1"/>
        <end position="24"/>
    </location>
</feature>
<dbReference type="InterPro" id="IPR012300">
    <property type="entry name" value="Pept_M6_InhA"/>
</dbReference>
<name>A0A521CVF4_9BACL</name>
<feature type="region of interest" description="Disordered" evidence="1">
    <location>
        <begin position="95"/>
        <end position="129"/>
    </location>
</feature>
<dbReference type="OrthoDB" id="275270at2"/>
<dbReference type="Proteomes" id="UP000315636">
    <property type="component" value="Unassembled WGS sequence"/>
</dbReference>
<dbReference type="InterPro" id="IPR048665">
    <property type="entry name" value="InhA-like_VEG"/>
</dbReference>
<evidence type="ECO:0000259" key="4">
    <source>
        <dbReference type="Pfam" id="PF20774"/>
    </source>
</evidence>
<evidence type="ECO:0000313" key="6">
    <source>
        <dbReference type="Proteomes" id="UP000315636"/>
    </source>
</evidence>
<accession>A0A521CVF4</accession>
<feature type="compositionally biased region" description="Basic residues" evidence="1">
    <location>
        <begin position="120"/>
        <end position="129"/>
    </location>
</feature>
<dbReference type="InterPro" id="IPR008757">
    <property type="entry name" value="Peptidase_M6-like_domain"/>
</dbReference>
<evidence type="ECO:0000256" key="1">
    <source>
        <dbReference type="SAM" id="MobiDB-lite"/>
    </source>
</evidence>
<protein>
    <submittedName>
        <fullName evidence="5">Immune inhibitor A</fullName>
    </submittedName>
</protein>
<dbReference type="AlphaFoldDB" id="A0A521CVF4"/>
<reference evidence="5 6" key="1">
    <citation type="submission" date="2017-05" db="EMBL/GenBank/DDBJ databases">
        <authorList>
            <person name="Varghese N."/>
            <person name="Submissions S."/>
        </authorList>
    </citation>
    <scope>NUCLEOTIDE SEQUENCE [LARGE SCALE GENOMIC DNA]</scope>
    <source>
        <strain evidence="5 6">DSM 45474</strain>
    </source>
</reference>
<dbReference type="RefSeq" id="WP_142505283.1">
    <property type="nucleotide sequence ID" value="NZ_FXTI01000004.1"/>
</dbReference>
<feature type="chain" id="PRO_5022041360" evidence="2">
    <location>
        <begin position="25"/>
        <end position="751"/>
    </location>
</feature>
<proteinExistence type="predicted"/>
<dbReference type="GO" id="GO:0008233">
    <property type="term" value="F:peptidase activity"/>
    <property type="evidence" value="ECO:0007669"/>
    <property type="project" value="InterPro"/>
</dbReference>
<keyword evidence="6" id="KW-1185">Reference proteome</keyword>
<organism evidence="5 6">
    <name type="scientific">Melghirimyces algeriensis</name>
    <dbReference type="NCBI Taxonomy" id="910412"/>
    <lineage>
        <taxon>Bacteria</taxon>
        <taxon>Bacillati</taxon>
        <taxon>Bacillota</taxon>
        <taxon>Bacilli</taxon>
        <taxon>Bacillales</taxon>
        <taxon>Thermoactinomycetaceae</taxon>
        <taxon>Melghirimyces</taxon>
    </lineage>
</organism>